<protein>
    <recommendedName>
        <fullName evidence="3">NAD-dependent epimerase/dehydratase domain-containing protein</fullName>
    </recommendedName>
</protein>
<evidence type="ECO:0008006" key="3">
    <source>
        <dbReference type="Google" id="ProtNLM"/>
    </source>
</evidence>
<dbReference type="OrthoDB" id="10000533at2759"/>
<comment type="caution">
    <text evidence="1">The sequence shown here is derived from an EMBL/GenBank/DDBJ whole genome shotgun (WGS) entry which is preliminary data.</text>
</comment>
<dbReference type="PANTHER" id="PTHR48079">
    <property type="entry name" value="PROTEIN YEEZ"/>
    <property type="match status" value="1"/>
</dbReference>
<name>J5QT62_TRIAS</name>
<sequence>MKVLVLGASGTIPSHPPLTPGFVGSAVASAFTRAGHIVYGQTRSQATGDSMAAQEIFPVMSVSYPLLLRADAAVVDALASIGLKEAQLVFHAFLKAVKHRGSCPVLPTYVYCSGHYVMAAGLEWTDERQPALAPCNKGSAWRRDIEDEVLTSSLVNGVVIRPVCLYGKGGSYFGAYHFRPALEALKKGKKRFQSIVGESGKIATVHCDDAAELFVAVAERGPVCRGQVFVASNRSTDNVRDILDGVVRITGLEGWDARKPRDGTSSLKTSERS</sequence>
<dbReference type="Proteomes" id="UP000002748">
    <property type="component" value="Unassembled WGS sequence"/>
</dbReference>
<reference evidence="1 2" key="1">
    <citation type="journal article" date="2012" name="Eukaryot. Cell">
        <title>Draft genome sequence of CBS 2479, the standard type strain of Trichosporon asahii.</title>
        <authorList>
            <person name="Yang R.Y."/>
            <person name="Li H.T."/>
            <person name="Zhu H."/>
            <person name="Zhou G.P."/>
            <person name="Wang M."/>
            <person name="Wang L."/>
        </authorList>
    </citation>
    <scope>NUCLEOTIDE SEQUENCE [LARGE SCALE GENOMIC DNA]</scope>
    <source>
        <strain evidence="2">ATCC 90039 / CBS 2479 / JCM 2466 / KCTC 7840 / NCYC 2677 / UAMH 7654</strain>
    </source>
</reference>
<dbReference type="InterPro" id="IPR036291">
    <property type="entry name" value="NAD(P)-bd_dom_sf"/>
</dbReference>
<evidence type="ECO:0000313" key="1">
    <source>
        <dbReference type="EMBL" id="EJT48968.1"/>
    </source>
</evidence>
<dbReference type="GO" id="GO:0005737">
    <property type="term" value="C:cytoplasm"/>
    <property type="evidence" value="ECO:0007669"/>
    <property type="project" value="TreeGrafter"/>
</dbReference>
<dbReference type="SUPFAM" id="SSF51735">
    <property type="entry name" value="NAD(P)-binding Rossmann-fold domains"/>
    <property type="match status" value="1"/>
</dbReference>
<proteinExistence type="predicted"/>
<dbReference type="KEGG" id="tasa:A1Q1_01957"/>
<gene>
    <name evidence="1" type="ORF">A1Q1_01957</name>
</gene>
<dbReference type="VEuPathDB" id="FungiDB:A1Q1_01957"/>
<dbReference type="Gene3D" id="3.40.50.720">
    <property type="entry name" value="NAD(P)-binding Rossmann-like Domain"/>
    <property type="match status" value="1"/>
</dbReference>
<dbReference type="EMBL" id="ALBS01000183">
    <property type="protein sequence ID" value="EJT48968.1"/>
    <property type="molecule type" value="Genomic_DNA"/>
</dbReference>
<accession>J5QT62</accession>
<organism evidence="1 2">
    <name type="scientific">Trichosporon asahii var. asahii (strain ATCC 90039 / CBS 2479 / JCM 2466 / KCTC 7840 / NBRC 103889/ NCYC 2677 / UAMH 7654)</name>
    <name type="common">Yeast</name>
    <dbReference type="NCBI Taxonomy" id="1186058"/>
    <lineage>
        <taxon>Eukaryota</taxon>
        <taxon>Fungi</taxon>
        <taxon>Dikarya</taxon>
        <taxon>Basidiomycota</taxon>
        <taxon>Agaricomycotina</taxon>
        <taxon>Tremellomycetes</taxon>
        <taxon>Trichosporonales</taxon>
        <taxon>Trichosporonaceae</taxon>
        <taxon>Trichosporon</taxon>
    </lineage>
</organism>
<dbReference type="PANTHER" id="PTHR48079:SF3">
    <property type="entry name" value="NAD-DEPENDENT EPIMERASE_DEHYDRATASE DOMAIN-CONTAINING PROTEIN"/>
    <property type="match status" value="1"/>
</dbReference>
<dbReference type="InterPro" id="IPR051783">
    <property type="entry name" value="NAD(P)-dependent_oxidoreduct"/>
</dbReference>
<dbReference type="RefSeq" id="XP_014180440.1">
    <property type="nucleotide sequence ID" value="XM_014324965.1"/>
</dbReference>
<dbReference type="AlphaFoldDB" id="J5QT62"/>
<dbReference type="GeneID" id="25985471"/>
<evidence type="ECO:0000313" key="2">
    <source>
        <dbReference type="Proteomes" id="UP000002748"/>
    </source>
</evidence>
<dbReference type="GO" id="GO:0004029">
    <property type="term" value="F:aldehyde dehydrogenase (NAD+) activity"/>
    <property type="evidence" value="ECO:0007669"/>
    <property type="project" value="TreeGrafter"/>
</dbReference>
<dbReference type="HOGENOM" id="CLU_007383_12_3_1"/>